<evidence type="ECO:0000256" key="2">
    <source>
        <dbReference type="ARBA" id="ARBA00022490"/>
    </source>
</evidence>
<proteinExistence type="predicted"/>
<dbReference type="RefSeq" id="XP_001451513.1">
    <property type="nucleotide sequence ID" value="XM_001451476.1"/>
</dbReference>
<evidence type="ECO:0000256" key="3">
    <source>
        <dbReference type="ARBA" id="ARBA00022723"/>
    </source>
</evidence>
<protein>
    <recommendedName>
        <fullName evidence="8">EF-hand domain-containing protein</fullName>
    </recommendedName>
</protein>
<feature type="compositionally biased region" description="Basic and acidic residues" evidence="7">
    <location>
        <begin position="419"/>
        <end position="431"/>
    </location>
</feature>
<evidence type="ECO:0000256" key="6">
    <source>
        <dbReference type="SAM" id="Coils"/>
    </source>
</evidence>
<evidence type="ECO:0000259" key="8">
    <source>
        <dbReference type="PROSITE" id="PS50222"/>
    </source>
</evidence>
<keyword evidence="10" id="KW-1185">Reference proteome</keyword>
<feature type="domain" description="EF-hand" evidence="8">
    <location>
        <begin position="731"/>
        <end position="766"/>
    </location>
</feature>
<dbReference type="InParanoid" id="A0DM49"/>
<dbReference type="STRING" id="5888.A0DM49"/>
<accession>A0DM49</accession>
<evidence type="ECO:0000256" key="5">
    <source>
        <dbReference type="ARBA" id="ARBA00022837"/>
    </source>
</evidence>
<dbReference type="Pfam" id="PF13499">
    <property type="entry name" value="EF-hand_7"/>
    <property type="match status" value="1"/>
</dbReference>
<dbReference type="GO" id="GO:0005737">
    <property type="term" value="C:cytoplasm"/>
    <property type="evidence" value="ECO:0007669"/>
    <property type="project" value="UniProtKB-SubCell"/>
</dbReference>
<dbReference type="GO" id="GO:0005509">
    <property type="term" value="F:calcium ion binding"/>
    <property type="evidence" value="ECO:0007669"/>
    <property type="project" value="InterPro"/>
</dbReference>
<dbReference type="OMA" id="NQKMLAM"/>
<gene>
    <name evidence="9" type="ORF">GSPATT00018334001</name>
</gene>
<feature type="coiled-coil region" evidence="6">
    <location>
        <begin position="81"/>
        <end position="115"/>
    </location>
</feature>
<dbReference type="PANTHER" id="PTHR46212">
    <property type="entry name" value="PEFLIN"/>
    <property type="match status" value="1"/>
</dbReference>
<dbReference type="HOGENOM" id="CLU_324790_0_0_1"/>
<dbReference type="AlphaFoldDB" id="A0DM49"/>
<feature type="compositionally biased region" description="Low complexity" evidence="7">
    <location>
        <begin position="432"/>
        <end position="445"/>
    </location>
</feature>
<sequence length="889" mass="105188">MRPFTSTPQIQHREQAQVNNPFIQLKSAIEFRQNVQHYKPKFYVTKAHQDSNEQFLSSKTRDPPNSREFKKTIPITMVQDKERLYEELNKTKQMCNNLKLENHQLKAQIKSQETAMLKCSDPANEDYQSFVTNPLPSHYKKQISEVPQSTIILQLKKQNKDLREELDDFKEEMIRVKRSAKLTKIQELEAELKNYQDESLRLKQLLHQQILKTMKPSKTEQNIEERILTLQEQLQKCSLAKNKYYQELKKAEEEIKDLKVLNQELDQNYQKSIKEKTQIKKQLTSLEEQFNKAQLNDPLFRRGQDVTQMKLELERKVVENNQLKNDNMIKDKKVHDLERQLKDVTSTFQDKLNTVTKEKESFKEKYEKQKQELIELQDKYQQLFFNSNRNLQSQQIQSGRRDAIFTVQSQEDVQNPRRKSQELTPDLHKQNDTQQQQQQSTQQEKQSYRRKVQRKLSSIRQDDIEELLTQLRYKLRAQNIRNAELELYLFRQKDTNETSLGEMIQILQNKPFNLNQNESVLISRYLIEPYGEKEITYNINLTKENESILQTLIRAIGKYNILVGEDRIQMHEQIRQKLNEKKDDLMAYLKPKKQQGNSQQSISAQLPGSLVNRQQFKTALLQTSLDEEQTDVLLQTIYEQTQDFNFIDLDMVFETWPSSGPIKITRVQVEQQKEDGELPDTVRECIECLLEYANKNGLSILDLRKQIDEDNSGHVERSEMKQFLLKCDIQLNNEQYDLILDHFDLEGDGRISTNDIGVVLNKAYNQKMLAMKEQRSAKKTSKQILNLVANHFVQFMQANKLDLFQIFMTIDQDGSGSVSRDEFKQMLRTRIVIPLDQEEYAEFFKLIDNTNDGQIHFNEFQQHMIPEIEKITQKPYHELLNEQITKKVG</sequence>
<dbReference type="InterPro" id="IPR002048">
    <property type="entry name" value="EF_hand_dom"/>
</dbReference>
<feature type="region of interest" description="Disordered" evidence="7">
    <location>
        <begin position="407"/>
        <end position="454"/>
    </location>
</feature>
<dbReference type="Proteomes" id="UP000000600">
    <property type="component" value="Unassembled WGS sequence"/>
</dbReference>
<comment type="subcellular location">
    <subcellularLocation>
        <location evidence="1">Cytoplasm</location>
    </subcellularLocation>
</comment>
<reference evidence="9 10" key="1">
    <citation type="journal article" date="2006" name="Nature">
        <title>Global trends of whole-genome duplications revealed by the ciliate Paramecium tetraurelia.</title>
        <authorList>
            <consortium name="Genoscope"/>
            <person name="Aury J.-M."/>
            <person name="Jaillon O."/>
            <person name="Duret L."/>
            <person name="Noel B."/>
            <person name="Jubin C."/>
            <person name="Porcel B.M."/>
            <person name="Segurens B."/>
            <person name="Daubin V."/>
            <person name="Anthouard V."/>
            <person name="Aiach N."/>
            <person name="Arnaiz O."/>
            <person name="Billaut A."/>
            <person name="Beisson J."/>
            <person name="Blanc I."/>
            <person name="Bouhouche K."/>
            <person name="Camara F."/>
            <person name="Duharcourt S."/>
            <person name="Guigo R."/>
            <person name="Gogendeau D."/>
            <person name="Katinka M."/>
            <person name="Keller A.-M."/>
            <person name="Kissmehl R."/>
            <person name="Klotz C."/>
            <person name="Koll F."/>
            <person name="Le Moue A."/>
            <person name="Lepere C."/>
            <person name="Malinsky S."/>
            <person name="Nowacki M."/>
            <person name="Nowak J.K."/>
            <person name="Plattner H."/>
            <person name="Poulain J."/>
            <person name="Ruiz F."/>
            <person name="Serrano V."/>
            <person name="Zagulski M."/>
            <person name="Dessen P."/>
            <person name="Betermier M."/>
            <person name="Weissenbach J."/>
            <person name="Scarpelli C."/>
            <person name="Schachter V."/>
            <person name="Sperling L."/>
            <person name="Meyer E."/>
            <person name="Cohen J."/>
            <person name="Wincker P."/>
        </authorList>
    </citation>
    <scope>NUCLEOTIDE SEQUENCE [LARGE SCALE GENOMIC DNA]</scope>
    <source>
        <strain evidence="9 10">Stock d4-2</strain>
    </source>
</reference>
<feature type="coiled-coil region" evidence="6">
    <location>
        <begin position="234"/>
        <end position="386"/>
    </location>
</feature>
<dbReference type="GO" id="GO:0048306">
    <property type="term" value="F:calcium-dependent protein binding"/>
    <property type="evidence" value="ECO:0007669"/>
    <property type="project" value="UniProtKB-ARBA"/>
</dbReference>
<dbReference type="CDD" id="cd00051">
    <property type="entry name" value="EFh"/>
    <property type="match status" value="2"/>
</dbReference>
<evidence type="ECO:0000313" key="9">
    <source>
        <dbReference type="EMBL" id="CAK84116.1"/>
    </source>
</evidence>
<dbReference type="InterPro" id="IPR018247">
    <property type="entry name" value="EF_Hand_1_Ca_BS"/>
</dbReference>
<evidence type="ECO:0000256" key="7">
    <source>
        <dbReference type="SAM" id="MobiDB-lite"/>
    </source>
</evidence>
<keyword evidence="5" id="KW-0106">Calcium</keyword>
<dbReference type="KEGG" id="ptm:GSPATT00018334001"/>
<dbReference type="SUPFAM" id="SSF47473">
    <property type="entry name" value="EF-hand"/>
    <property type="match status" value="1"/>
</dbReference>
<dbReference type="OrthoDB" id="186625at2759"/>
<dbReference type="PANTHER" id="PTHR46212:SF3">
    <property type="entry name" value="GH27120P"/>
    <property type="match status" value="1"/>
</dbReference>
<name>A0DM49_PARTE</name>
<dbReference type="PROSITE" id="PS50222">
    <property type="entry name" value="EF_HAND_2"/>
    <property type="match status" value="3"/>
</dbReference>
<feature type="domain" description="EF-hand" evidence="8">
    <location>
        <begin position="835"/>
        <end position="870"/>
    </location>
</feature>
<feature type="domain" description="EF-hand" evidence="8">
    <location>
        <begin position="798"/>
        <end position="833"/>
    </location>
</feature>
<dbReference type="EMBL" id="CT868496">
    <property type="protein sequence ID" value="CAK84116.1"/>
    <property type="molecule type" value="Genomic_DNA"/>
</dbReference>
<keyword evidence="6" id="KW-0175">Coiled coil</keyword>
<dbReference type="PROSITE" id="PS00018">
    <property type="entry name" value="EF_HAND_1"/>
    <property type="match status" value="2"/>
</dbReference>
<evidence type="ECO:0000313" key="10">
    <source>
        <dbReference type="Proteomes" id="UP000000600"/>
    </source>
</evidence>
<keyword evidence="4" id="KW-0677">Repeat</keyword>
<dbReference type="Pfam" id="PF13833">
    <property type="entry name" value="EF-hand_8"/>
    <property type="match status" value="1"/>
</dbReference>
<dbReference type="InterPro" id="IPR051426">
    <property type="entry name" value="Peflin/Sorcin_CaBP"/>
</dbReference>
<dbReference type="GeneID" id="5037298"/>
<organism evidence="9 10">
    <name type="scientific">Paramecium tetraurelia</name>
    <dbReference type="NCBI Taxonomy" id="5888"/>
    <lineage>
        <taxon>Eukaryota</taxon>
        <taxon>Sar</taxon>
        <taxon>Alveolata</taxon>
        <taxon>Ciliophora</taxon>
        <taxon>Intramacronucleata</taxon>
        <taxon>Oligohymenophorea</taxon>
        <taxon>Peniculida</taxon>
        <taxon>Parameciidae</taxon>
        <taxon>Paramecium</taxon>
    </lineage>
</organism>
<feature type="coiled-coil region" evidence="6">
    <location>
        <begin position="152"/>
        <end position="205"/>
    </location>
</feature>
<evidence type="ECO:0000256" key="4">
    <source>
        <dbReference type="ARBA" id="ARBA00022737"/>
    </source>
</evidence>
<keyword evidence="3" id="KW-0479">Metal-binding</keyword>
<dbReference type="Gene3D" id="1.10.238.10">
    <property type="entry name" value="EF-hand"/>
    <property type="match status" value="2"/>
</dbReference>
<evidence type="ECO:0000256" key="1">
    <source>
        <dbReference type="ARBA" id="ARBA00004496"/>
    </source>
</evidence>
<dbReference type="InterPro" id="IPR011992">
    <property type="entry name" value="EF-hand-dom_pair"/>
</dbReference>
<dbReference type="SMART" id="SM00054">
    <property type="entry name" value="EFh"/>
    <property type="match status" value="4"/>
</dbReference>
<keyword evidence="2" id="KW-0963">Cytoplasm</keyword>